<evidence type="ECO:0000259" key="1">
    <source>
        <dbReference type="Pfam" id="PF10988"/>
    </source>
</evidence>
<name>A0A2S7T890_9FLAO</name>
<dbReference type="PROSITE" id="PS51257">
    <property type="entry name" value="PROKAR_LIPOPROTEIN"/>
    <property type="match status" value="1"/>
</dbReference>
<comment type="caution">
    <text evidence="2">The sequence shown here is derived from an EMBL/GenBank/DDBJ whole genome shotgun (WGS) entry which is preliminary data.</text>
</comment>
<gene>
    <name evidence="2" type="ORF">BST99_08285</name>
</gene>
<dbReference type="Gene3D" id="2.160.20.120">
    <property type="match status" value="1"/>
</dbReference>
<dbReference type="OrthoDB" id="1466971at2"/>
<reference evidence="3" key="1">
    <citation type="submission" date="2016-11" db="EMBL/GenBank/DDBJ databases">
        <title>Trade-off between light-utilization and light-protection in marine flavobacteria.</title>
        <authorList>
            <person name="Kumagai Y."/>
            <person name="Yoshizawa S."/>
            <person name="Kogure K."/>
        </authorList>
    </citation>
    <scope>NUCLEOTIDE SEQUENCE [LARGE SCALE GENOMIC DNA]</scope>
    <source>
        <strain evidence="3">SG-18</strain>
    </source>
</reference>
<evidence type="ECO:0000313" key="3">
    <source>
        <dbReference type="Proteomes" id="UP000239366"/>
    </source>
</evidence>
<sequence length="254" mass="28232">MKKIVFRLLPLFSLLFSCNSENVGDCLQTAGPLQREVRLESPFSRITVFENLNLVIRQGPEYRVEVESGANLLNEINAEVIGDRLVLRNENRCNLFRDYGISTVYVTAPELREVRSGTGFLVSSEGTLNYDNLTLISERFNNPETEATDGSFDIDFQGDRLQLVVNGIAYVQFSGNADVLNIVIAAGDARVEAAELIAQEVVVDHRGSNDVFVNPQQRISGVIRGYGDVIGVSRPPQVEVDELFNGRLRFSSEN</sequence>
<protein>
    <recommendedName>
        <fullName evidence="1">Putative auto-transporter adhesin head GIN domain-containing protein</fullName>
    </recommendedName>
</protein>
<keyword evidence="3" id="KW-1185">Reference proteome</keyword>
<dbReference type="Proteomes" id="UP000239366">
    <property type="component" value="Unassembled WGS sequence"/>
</dbReference>
<dbReference type="InterPro" id="IPR021255">
    <property type="entry name" value="DUF2807"/>
</dbReference>
<feature type="domain" description="Putative auto-transporter adhesin head GIN" evidence="1">
    <location>
        <begin position="42"/>
        <end position="230"/>
    </location>
</feature>
<proteinExistence type="predicted"/>
<dbReference type="AlphaFoldDB" id="A0A2S7T890"/>
<dbReference type="Pfam" id="PF10988">
    <property type="entry name" value="DUF2807"/>
    <property type="match status" value="1"/>
</dbReference>
<organism evidence="2 3">
    <name type="scientific">Aureicoccus marinus</name>
    <dbReference type="NCBI Taxonomy" id="754435"/>
    <lineage>
        <taxon>Bacteria</taxon>
        <taxon>Pseudomonadati</taxon>
        <taxon>Bacteroidota</taxon>
        <taxon>Flavobacteriia</taxon>
        <taxon>Flavobacteriales</taxon>
        <taxon>Flavobacteriaceae</taxon>
        <taxon>Aureicoccus</taxon>
    </lineage>
</organism>
<dbReference type="RefSeq" id="WP_105001379.1">
    <property type="nucleotide sequence ID" value="NZ_MQVX01000001.1"/>
</dbReference>
<dbReference type="EMBL" id="MQVX01000001">
    <property type="protein sequence ID" value="PQJ15727.1"/>
    <property type="molecule type" value="Genomic_DNA"/>
</dbReference>
<evidence type="ECO:0000313" key="2">
    <source>
        <dbReference type="EMBL" id="PQJ15727.1"/>
    </source>
</evidence>
<accession>A0A2S7T890</accession>